<dbReference type="SMART" id="SM00220">
    <property type="entry name" value="S_TKc"/>
    <property type="match status" value="1"/>
</dbReference>
<protein>
    <recommendedName>
        <fullName evidence="3">non-specific serine/threonine protein kinase</fullName>
        <ecNumber evidence="3">2.7.11.1</ecNumber>
    </recommendedName>
</protein>
<keyword evidence="5" id="KW-0433">Leucine-rich repeat</keyword>
<feature type="compositionally biased region" description="Polar residues" evidence="18">
    <location>
        <begin position="684"/>
        <end position="700"/>
    </location>
</feature>
<evidence type="ECO:0000313" key="22">
    <source>
        <dbReference type="Proteomes" id="UP001055439"/>
    </source>
</evidence>
<dbReference type="InterPro" id="IPR011009">
    <property type="entry name" value="Kinase-like_dom_sf"/>
</dbReference>
<dbReference type="OrthoDB" id="2015206at2759"/>
<evidence type="ECO:0000256" key="17">
    <source>
        <dbReference type="PROSITE-ProRule" id="PRU10141"/>
    </source>
</evidence>
<evidence type="ECO:0000256" key="10">
    <source>
        <dbReference type="ARBA" id="ARBA00022741"/>
    </source>
</evidence>
<dbReference type="InterPro" id="IPR001611">
    <property type="entry name" value="Leu-rich_rpt"/>
</dbReference>
<name>A0A9E7GA43_9LILI</name>
<feature type="domain" description="Protein kinase" evidence="20">
    <location>
        <begin position="722"/>
        <end position="1004"/>
    </location>
</feature>
<keyword evidence="9" id="KW-0677">Repeat</keyword>
<dbReference type="GO" id="GO:0004674">
    <property type="term" value="F:protein serine/threonine kinase activity"/>
    <property type="evidence" value="ECO:0007669"/>
    <property type="project" value="UniProtKB-KW"/>
</dbReference>
<evidence type="ECO:0000256" key="11">
    <source>
        <dbReference type="ARBA" id="ARBA00022777"/>
    </source>
</evidence>
<feature type="region of interest" description="Disordered" evidence="18">
    <location>
        <begin position="1009"/>
        <end position="1042"/>
    </location>
</feature>
<gene>
    <name evidence="21" type="ORF">MUK42_11176</name>
</gene>
<dbReference type="InterPro" id="IPR000719">
    <property type="entry name" value="Prot_kinase_dom"/>
</dbReference>
<keyword evidence="6" id="KW-0808">Transferase</keyword>
<feature type="transmembrane region" description="Helical" evidence="19">
    <location>
        <begin position="648"/>
        <end position="673"/>
    </location>
</feature>
<evidence type="ECO:0000256" key="15">
    <source>
        <dbReference type="ARBA" id="ARBA00023170"/>
    </source>
</evidence>
<dbReference type="SUPFAM" id="SSF56112">
    <property type="entry name" value="Protein kinase-like (PK-like)"/>
    <property type="match status" value="1"/>
</dbReference>
<accession>A0A9E7GA43</accession>
<evidence type="ECO:0000256" key="7">
    <source>
        <dbReference type="ARBA" id="ARBA00022692"/>
    </source>
</evidence>
<proteinExistence type="predicted"/>
<dbReference type="Gene3D" id="1.10.510.10">
    <property type="entry name" value="Transferase(Phosphotransferase) domain 1"/>
    <property type="match status" value="1"/>
</dbReference>
<dbReference type="EMBL" id="CP097508">
    <property type="protein sequence ID" value="URE10560.1"/>
    <property type="molecule type" value="Genomic_DNA"/>
</dbReference>
<evidence type="ECO:0000256" key="2">
    <source>
        <dbReference type="ARBA" id="ARBA00004479"/>
    </source>
</evidence>
<dbReference type="Gene3D" id="3.80.10.10">
    <property type="entry name" value="Ribonuclease Inhibitor"/>
    <property type="match status" value="3"/>
</dbReference>
<dbReference type="AlphaFoldDB" id="A0A9E7GA43"/>
<dbReference type="PROSITE" id="PS00107">
    <property type="entry name" value="PROTEIN_KINASE_ATP"/>
    <property type="match status" value="1"/>
</dbReference>
<evidence type="ECO:0000256" key="14">
    <source>
        <dbReference type="ARBA" id="ARBA00023136"/>
    </source>
</evidence>
<evidence type="ECO:0000313" key="21">
    <source>
        <dbReference type="EMBL" id="URE10560.1"/>
    </source>
</evidence>
<organism evidence="21 22">
    <name type="scientific">Musa troglodytarum</name>
    <name type="common">fe'i banana</name>
    <dbReference type="NCBI Taxonomy" id="320322"/>
    <lineage>
        <taxon>Eukaryota</taxon>
        <taxon>Viridiplantae</taxon>
        <taxon>Streptophyta</taxon>
        <taxon>Embryophyta</taxon>
        <taxon>Tracheophyta</taxon>
        <taxon>Spermatophyta</taxon>
        <taxon>Magnoliopsida</taxon>
        <taxon>Liliopsida</taxon>
        <taxon>Zingiberales</taxon>
        <taxon>Musaceae</taxon>
        <taxon>Musa</taxon>
    </lineage>
</organism>
<dbReference type="CDD" id="cd14066">
    <property type="entry name" value="STKc_IRAK"/>
    <property type="match status" value="1"/>
</dbReference>
<evidence type="ECO:0000256" key="5">
    <source>
        <dbReference type="ARBA" id="ARBA00022614"/>
    </source>
</evidence>
<keyword evidence="15 21" id="KW-0675">Receptor</keyword>
<keyword evidence="8" id="KW-0732">Signal</keyword>
<evidence type="ECO:0000256" key="8">
    <source>
        <dbReference type="ARBA" id="ARBA00022729"/>
    </source>
</evidence>
<dbReference type="GO" id="GO:0005886">
    <property type="term" value="C:plasma membrane"/>
    <property type="evidence" value="ECO:0007669"/>
    <property type="project" value="UniProtKB-SubCell"/>
</dbReference>
<dbReference type="PANTHER" id="PTHR45974:SF266">
    <property type="entry name" value="LEUCINE-RICH REPEAT RECEPTOR PROTEIN KINASE HPCA1"/>
    <property type="match status" value="1"/>
</dbReference>
<dbReference type="EC" id="2.7.11.1" evidence="3"/>
<keyword evidence="11 21" id="KW-0418">Kinase</keyword>
<evidence type="ECO:0000256" key="4">
    <source>
        <dbReference type="ARBA" id="ARBA00022527"/>
    </source>
</evidence>
<evidence type="ECO:0000256" key="3">
    <source>
        <dbReference type="ARBA" id="ARBA00012513"/>
    </source>
</evidence>
<dbReference type="FunFam" id="3.80.10.10:FF:000542">
    <property type="entry name" value="Leucine-rich repeat protein kinase family protein"/>
    <property type="match status" value="1"/>
</dbReference>
<dbReference type="SUPFAM" id="SSF52058">
    <property type="entry name" value="L domain-like"/>
    <property type="match status" value="1"/>
</dbReference>
<keyword evidence="7 19" id="KW-0812">Transmembrane</keyword>
<dbReference type="InterPro" id="IPR001245">
    <property type="entry name" value="Ser-Thr/Tyr_kinase_cat_dom"/>
</dbReference>
<reference evidence="21" key="1">
    <citation type="submission" date="2022-05" db="EMBL/GenBank/DDBJ databases">
        <title>The Musa troglodytarum L. genome provides insights into the mechanism of non-climacteric behaviour and enrichment of carotenoids.</title>
        <authorList>
            <person name="Wang J."/>
        </authorList>
    </citation>
    <scope>NUCLEOTIDE SEQUENCE</scope>
    <source>
        <tissue evidence="21">Leaf</tissue>
    </source>
</reference>
<evidence type="ECO:0000256" key="18">
    <source>
        <dbReference type="SAM" id="MobiDB-lite"/>
    </source>
</evidence>
<dbReference type="CDD" id="cd12087">
    <property type="entry name" value="TM_EGFR-like"/>
    <property type="match status" value="1"/>
</dbReference>
<dbReference type="FunFam" id="3.80.10.10:FF:000363">
    <property type="entry name" value="Leucine-rich repeat family protein"/>
    <property type="match status" value="1"/>
</dbReference>
<evidence type="ECO:0000259" key="20">
    <source>
        <dbReference type="PROSITE" id="PS50011"/>
    </source>
</evidence>
<evidence type="ECO:0000256" key="13">
    <source>
        <dbReference type="ARBA" id="ARBA00022989"/>
    </source>
</evidence>
<dbReference type="Proteomes" id="UP001055439">
    <property type="component" value="Chromosome 6"/>
</dbReference>
<dbReference type="GO" id="GO:0005524">
    <property type="term" value="F:ATP binding"/>
    <property type="evidence" value="ECO:0007669"/>
    <property type="project" value="UniProtKB-UniRule"/>
</dbReference>
<feature type="binding site" evidence="17">
    <location>
        <position position="750"/>
    </location>
    <ligand>
        <name>ATP</name>
        <dbReference type="ChEBI" id="CHEBI:30616"/>
    </ligand>
</feature>
<dbReference type="InterPro" id="IPR008271">
    <property type="entry name" value="Ser/Thr_kinase_AS"/>
</dbReference>
<dbReference type="Gene3D" id="3.30.200.20">
    <property type="entry name" value="Phosphorylase Kinase, domain 1"/>
    <property type="match status" value="1"/>
</dbReference>
<dbReference type="PROSITE" id="PS00108">
    <property type="entry name" value="PROTEIN_KINASE_ST"/>
    <property type="match status" value="1"/>
</dbReference>
<dbReference type="FunFam" id="3.30.200.20:FF:000328">
    <property type="entry name" value="Leucine-rich repeat protein kinase family protein"/>
    <property type="match status" value="1"/>
</dbReference>
<evidence type="ECO:0000256" key="9">
    <source>
        <dbReference type="ARBA" id="ARBA00022737"/>
    </source>
</evidence>
<evidence type="ECO:0000256" key="16">
    <source>
        <dbReference type="ARBA" id="ARBA00023180"/>
    </source>
</evidence>
<keyword evidence="4" id="KW-0723">Serine/threonine-protein kinase</keyword>
<keyword evidence="14 19" id="KW-0472">Membrane</keyword>
<keyword evidence="12 17" id="KW-0067">ATP-binding</keyword>
<dbReference type="InterPro" id="IPR017441">
    <property type="entry name" value="Protein_kinase_ATP_BS"/>
</dbReference>
<comment type="subcellular location">
    <subcellularLocation>
        <location evidence="1">Cell membrane</location>
        <topology evidence="1">Single-pass membrane protein</topology>
    </subcellularLocation>
    <subcellularLocation>
        <location evidence="2">Membrane</location>
        <topology evidence="2">Single-pass type I membrane protein</topology>
    </subcellularLocation>
</comment>
<dbReference type="PANTHER" id="PTHR45974">
    <property type="entry name" value="RECEPTOR-LIKE PROTEIN 55"/>
    <property type="match status" value="1"/>
</dbReference>
<keyword evidence="16" id="KW-0325">Glycoprotein</keyword>
<dbReference type="Pfam" id="PF07714">
    <property type="entry name" value="PK_Tyr_Ser-Thr"/>
    <property type="match status" value="1"/>
</dbReference>
<keyword evidence="22" id="KW-1185">Reference proteome</keyword>
<keyword evidence="13 19" id="KW-1133">Transmembrane helix</keyword>
<evidence type="ECO:0000256" key="12">
    <source>
        <dbReference type="ARBA" id="ARBA00022840"/>
    </source>
</evidence>
<dbReference type="PROSITE" id="PS50011">
    <property type="entry name" value="PROTEIN_KINASE_DOM"/>
    <property type="match status" value="1"/>
</dbReference>
<evidence type="ECO:0000256" key="19">
    <source>
        <dbReference type="SAM" id="Phobius"/>
    </source>
</evidence>
<keyword evidence="10 17" id="KW-0547">Nucleotide-binding</keyword>
<evidence type="ECO:0000256" key="1">
    <source>
        <dbReference type="ARBA" id="ARBA00004162"/>
    </source>
</evidence>
<dbReference type="Pfam" id="PF00560">
    <property type="entry name" value="LRR_1"/>
    <property type="match status" value="2"/>
</dbReference>
<feature type="region of interest" description="Disordered" evidence="18">
    <location>
        <begin position="683"/>
        <end position="703"/>
    </location>
</feature>
<sequence>MDPVLLGSLELSPNARSQPSVPWKPSSLSQMRKAADITRNMYALVFYANAVLKNLGVKALESMSLQLRCLVLVLILNFWSSCISAETLPDEGLLYVISLIPSSSFSLITVLVTKSRAILVSLALQSLASKWQASPGNWAGSDPCGSNWVGINCSDSHIIYIVLSGLSISGSLSEEIQNLTELVHLDLAFNPGLGGPIPRTIGNLVKLRRLILVGCSFSGSIPPELGKLSRLAFLSLNSNKLRGSIPGELGNLSSLIWFDITDNEISGSIPVSDGTNLGLDMLKKCQHLHFGKNNLSGTIPPELFQSNFSLIHVLFDSNKFTGSIPETIGVVNTLEALRLDRNQLTGAVPSNLNNLTKLAELQLSNNQLSGPLPNLTGMDELAYVDLSNNSFDVSDVPPWFSTLPSLTTLMLEFLKVSGQIPTSLFGFPQMQKARLRSNLINGTLDLGSQYSKQLTLVDVQDNRIQDLYYGGYSNELVLEGNPYCDQQGSVSKYCDVAQQSNPATTYSTPMQNCGASVCPSDQEMSSNCICSYPYEGTIVFRFLTFSNTENYTYYQTVEQHLYQSFQDNKVPVGFLSLQNPKINLYNYFQLDMWMFPSSKGHFDEPEVVLLANLFSSNTFKSPPGFGPYYFIPKPYPSFPESGSKSKNVGLIAGVTVGGLLLASVVAGLIIFAIRRRRKVKKATEQSLPSGSWNPSQSGSGVPQLKGSRLFSFEELTKYTNNFSEANVLGTGSYGKVYRGALDDGQLIAVKRAQQGSLQGEHEFKTEIEMLSRVHHRNLVSLVGFCFEHSEQILVYEYIPNGSLRDSLSGKSGVHLDWKKRLRIALGAARGLTYLHELANPRIIHRDVKSNNILLDHQLNAKVSDFGLCKPLSDDLKGYITTQVKGTMGYLDPEYYMTQHLTEKSDVYSYGVLLLELVTARKPIERGRFIVREVRNAISKSPDLHDLRELLDPAVCMNSTLPGLDRFMELAMKCVEESSADRPWMSEVAKEIENIMVLAGMNPYIASESNSASFGGERRSHPYESDVSFDYSGGPYSPKVVPK</sequence>
<evidence type="ECO:0000256" key="6">
    <source>
        <dbReference type="ARBA" id="ARBA00022679"/>
    </source>
</evidence>
<dbReference type="InterPro" id="IPR032675">
    <property type="entry name" value="LRR_dom_sf"/>
</dbReference>
<dbReference type="FunFam" id="1.10.510.10:FF:000453">
    <property type="entry name" value="LRR receptor-like serine/threonine-protein kinase HSL2"/>
    <property type="match status" value="1"/>
</dbReference>